<comment type="caution">
    <text evidence="2">The sequence shown here is derived from an EMBL/GenBank/DDBJ whole genome shotgun (WGS) entry which is preliminary data.</text>
</comment>
<protein>
    <submittedName>
        <fullName evidence="2">Uncharacterized protein</fullName>
    </submittedName>
</protein>
<organism evidence="2 3">
    <name type="scientific">Elysia marginata</name>
    <dbReference type="NCBI Taxonomy" id="1093978"/>
    <lineage>
        <taxon>Eukaryota</taxon>
        <taxon>Metazoa</taxon>
        <taxon>Spiralia</taxon>
        <taxon>Lophotrochozoa</taxon>
        <taxon>Mollusca</taxon>
        <taxon>Gastropoda</taxon>
        <taxon>Heterobranchia</taxon>
        <taxon>Euthyneura</taxon>
        <taxon>Panpulmonata</taxon>
        <taxon>Sacoglossa</taxon>
        <taxon>Placobranchoidea</taxon>
        <taxon>Plakobranchidae</taxon>
        <taxon>Elysia</taxon>
    </lineage>
</organism>
<dbReference type="AlphaFoldDB" id="A0AAV4FC02"/>
<dbReference type="Proteomes" id="UP000762676">
    <property type="component" value="Unassembled WGS sequence"/>
</dbReference>
<feature type="compositionally biased region" description="Acidic residues" evidence="1">
    <location>
        <begin position="28"/>
        <end position="50"/>
    </location>
</feature>
<feature type="region of interest" description="Disordered" evidence="1">
    <location>
        <begin position="22"/>
        <end position="50"/>
    </location>
</feature>
<name>A0AAV4FC02_9GAST</name>
<evidence type="ECO:0000313" key="2">
    <source>
        <dbReference type="EMBL" id="GFR70772.1"/>
    </source>
</evidence>
<evidence type="ECO:0000313" key="3">
    <source>
        <dbReference type="Proteomes" id="UP000762676"/>
    </source>
</evidence>
<reference evidence="2 3" key="1">
    <citation type="journal article" date="2021" name="Elife">
        <title>Chloroplast acquisition without the gene transfer in kleptoplastic sea slugs, Plakobranchus ocellatus.</title>
        <authorList>
            <person name="Maeda T."/>
            <person name="Takahashi S."/>
            <person name="Yoshida T."/>
            <person name="Shimamura S."/>
            <person name="Takaki Y."/>
            <person name="Nagai Y."/>
            <person name="Toyoda A."/>
            <person name="Suzuki Y."/>
            <person name="Arimoto A."/>
            <person name="Ishii H."/>
            <person name="Satoh N."/>
            <person name="Nishiyama T."/>
            <person name="Hasebe M."/>
            <person name="Maruyama T."/>
            <person name="Minagawa J."/>
            <person name="Obokata J."/>
            <person name="Shigenobu S."/>
        </authorList>
    </citation>
    <scope>NUCLEOTIDE SEQUENCE [LARGE SCALE GENOMIC DNA]</scope>
</reference>
<sequence>MLKCVTNIVDIANRDRNRFDSCLGSSNIDDDDDGDDDDDDDDDDLDDDEVYDNIKNGYSHHLIIMEGELNFQPEKVFFVEA</sequence>
<keyword evidence="3" id="KW-1185">Reference proteome</keyword>
<gene>
    <name evidence="2" type="ORF">ElyMa_000336700</name>
</gene>
<dbReference type="EMBL" id="BMAT01000670">
    <property type="protein sequence ID" value="GFR70772.1"/>
    <property type="molecule type" value="Genomic_DNA"/>
</dbReference>
<evidence type="ECO:0000256" key="1">
    <source>
        <dbReference type="SAM" id="MobiDB-lite"/>
    </source>
</evidence>
<proteinExistence type="predicted"/>
<accession>A0AAV4FC02</accession>